<evidence type="ECO:0000256" key="2">
    <source>
        <dbReference type="SAM" id="Phobius"/>
    </source>
</evidence>
<gene>
    <name evidence="4" type="ORF">NE619_17455</name>
</gene>
<dbReference type="Proteomes" id="UP001524502">
    <property type="component" value="Unassembled WGS sequence"/>
</dbReference>
<dbReference type="Pfam" id="PF14501">
    <property type="entry name" value="HATPase_c_5"/>
    <property type="match status" value="1"/>
</dbReference>
<keyword evidence="2" id="KW-0812">Transmembrane</keyword>
<reference evidence="4 5" key="1">
    <citation type="submission" date="2022-06" db="EMBL/GenBank/DDBJ databases">
        <title>Isolation of gut microbiota from human fecal samples.</title>
        <authorList>
            <person name="Pamer E.G."/>
            <person name="Barat B."/>
            <person name="Waligurski E."/>
            <person name="Medina S."/>
            <person name="Paddock L."/>
            <person name="Mostad J."/>
        </authorList>
    </citation>
    <scope>NUCLEOTIDE SEQUENCE [LARGE SCALE GENOMIC DNA]</scope>
    <source>
        <strain evidence="4 5">SL.3.17</strain>
    </source>
</reference>
<dbReference type="EMBL" id="JANFXK010000033">
    <property type="protein sequence ID" value="MCQ4638518.1"/>
    <property type="molecule type" value="Genomic_DNA"/>
</dbReference>
<feature type="transmembrane region" description="Helical" evidence="2">
    <location>
        <begin position="116"/>
        <end position="138"/>
    </location>
</feature>
<dbReference type="RefSeq" id="WP_256133717.1">
    <property type="nucleotide sequence ID" value="NZ_JANFXK010000033.1"/>
</dbReference>
<feature type="transmembrane region" description="Helical" evidence="2">
    <location>
        <begin position="179"/>
        <end position="200"/>
    </location>
</feature>
<sequence length="429" mass="49664">MGSQLMFTLFYLCGNLFRIYLIYQFLKVFFHLKGERYQIIMRSIFFFLFFSVNSIGFLYFKWSPTIIMLLNFVGVFIITLSYSGNWKYRISSTIIIITLNLICEDLVYRLMRQLDIVHIAAVTIAVSDLLLLMIVLSLQKISDFRQGEDISRIELVGVVMVPVISIVISAVALDKCEENLAIAVGGIGLLLLNIFIFYLFDHLVKMHRKESQLLMLEGQNQAYEKQLNILAQSEENLASLRHDMRNHIVALQQMLKMKDLEELKKYLDKMLTISLPVGRFVMTGDFFIDGLLNLKLGEVVNKCQAELEYKVQLQSKDAIDKMDLNILLGNLLDNAIQALKNCKFKKQLKFFMEEKKGLLLIRIENSHEEKIKEKDGFFVTTKQNKGGHGIGLKNVRRIIDKYNGKININYTEQWFSIELIIFLGAMKEE</sequence>
<feature type="coiled-coil region" evidence="1">
    <location>
        <begin position="206"/>
        <end position="243"/>
    </location>
</feature>
<feature type="transmembrane region" description="Helical" evidence="2">
    <location>
        <begin position="66"/>
        <end position="83"/>
    </location>
</feature>
<dbReference type="SUPFAM" id="SSF55874">
    <property type="entry name" value="ATPase domain of HSP90 chaperone/DNA topoisomerase II/histidine kinase"/>
    <property type="match status" value="1"/>
</dbReference>
<keyword evidence="5" id="KW-1185">Reference proteome</keyword>
<evidence type="ECO:0000313" key="4">
    <source>
        <dbReference type="EMBL" id="MCQ4638518.1"/>
    </source>
</evidence>
<evidence type="ECO:0000259" key="3">
    <source>
        <dbReference type="Pfam" id="PF14501"/>
    </source>
</evidence>
<accession>A0ABT1RTI1</accession>
<proteinExistence type="predicted"/>
<dbReference type="PANTHER" id="PTHR40448">
    <property type="entry name" value="TWO-COMPONENT SENSOR HISTIDINE KINASE"/>
    <property type="match status" value="1"/>
</dbReference>
<feature type="transmembrane region" description="Helical" evidence="2">
    <location>
        <begin position="44"/>
        <end position="60"/>
    </location>
</feature>
<evidence type="ECO:0000256" key="1">
    <source>
        <dbReference type="SAM" id="Coils"/>
    </source>
</evidence>
<dbReference type="InterPro" id="IPR036890">
    <property type="entry name" value="HATPase_C_sf"/>
</dbReference>
<dbReference type="PANTHER" id="PTHR40448:SF1">
    <property type="entry name" value="TWO-COMPONENT SENSOR HISTIDINE KINASE"/>
    <property type="match status" value="1"/>
</dbReference>
<comment type="caution">
    <text evidence="4">The sequence shown here is derived from an EMBL/GenBank/DDBJ whole genome shotgun (WGS) entry which is preliminary data.</text>
</comment>
<dbReference type="CDD" id="cd16935">
    <property type="entry name" value="HATPase_AgrC-ComD-like"/>
    <property type="match status" value="1"/>
</dbReference>
<keyword evidence="2" id="KW-0472">Membrane</keyword>
<protein>
    <submittedName>
        <fullName evidence="4">GHKL domain-containing protein</fullName>
    </submittedName>
</protein>
<feature type="transmembrane region" description="Helical" evidence="2">
    <location>
        <begin position="6"/>
        <end position="23"/>
    </location>
</feature>
<feature type="domain" description="Sensor histidine kinase NatK-like C-terminal" evidence="3">
    <location>
        <begin position="322"/>
        <end position="421"/>
    </location>
</feature>
<keyword evidence="1" id="KW-0175">Coiled coil</keyword>
<dbReference type="InterPro" id="IPR032834">
    <property type="entry name" value="NatK-like_C"/>
</dbReference>
<dbReference type="Gene3D" id="3.30.565.10">
    <property type="entry name" value="Histidine kinase-like ATPase, C-terminal domain"/>
    <property type="match status" value="1"/>
</dbReference>
<feature type="transmembrane region" description="Helical" evidence="2">
    <location>
        <begin position="150"/>
        <end position="173"/>
    </location>
</feature>
<keyword evidence="2" id="KW-1133">Transmembrane helix</keyword>
<name>A0ABT1RTI1_9FIRM</name>
<evidence type="ECO:0000313" key="5">
    <source>
        <dbReference type="Proteomes" id="UP001524502"/>
    </source>
</evidence>
<organism evidence="4 5">
    <name type="scientific">Anaerovorax odorimutans</name>
    <dbReference type="NCBI Taxonomy" id="109327"/>
    <lineage>
        <taxon>Bacteria</taxon>
        <taxon>Bacillati</taxon>
        <taxon>Bacillota</taxon>
        <taxon>Clostridia</taxon>
        <taxon>Peptostreptococcales</taxon>
        <taxon>Anaerovoracaceae</taxon>
        <taxon>Anaerovorax</taxon>
    </lineage>
</organism>